<accession>A0A0F9PXY2</accession>
<protein>
    <submittedName>
        <fullName evidence="1">Uncharacterized protein</fullName>
    </submittedName>
</protein>
<proteinExistence type="predicted"/>
<dbReference type="EMBL" id="LAZR01002473">
    <property type="protein sequence ID" value="KKN29607.1"/>
    <property type="molecule type" value="Genomic_DNA"/>
</dbReference>
<dbReference type="AlphaFoldDB" id="A0A0F9PXY2"/>
<evidence type="ECO:0000313" key="1">
    <source>
        <dbReference type="EMBL" id="KKN29607.1"/>
    </source>
</evidence>
<reference evidence="1" key="1">
    <citation type="journal article" date="2015" name="Nature">
        <title>Complex archaea that bridge the gap between prokaryotes and eukaryotes.</title>
        <authorList>
            <person name="Spang A."/>
            <person name="Saw J.H."/>
            <person name="Jorgensen S.L."/>
            <person name="Zaremba-Niedzwiedzka K."/>
            <person name="Martijn J."/>
            <person name="Lind A.E."/>
            <person name="van Eijk R."/>
            <person name="Schleper C."/>
            <person name="Guy L."/>
            <person name="Ettema T.J."/>
        </authorList>
    </citation>
    <scope>NUCLEOTIDE SEQUENCE</scope>
</reference>
<sequence length="49" mass="5370">MGWGKRRKLGCEIKLLLFIAALLIAVAVLRELGITIQDAMEQMLGQSGL</sequence>
<name>A0A0F9PXY2_9ZZZZ</name>
<gene>
    <name evidence="1" type="ORF">LCGC14_0842210</name>
</gene>
<organism evidence="1">
    <name type="scientific">marine sediment metagenome</name>
    <dbReference type="NCBI Taxonomy" id="412755"/>
    <lineage>
        <taxon>unclassified sequences</taxon>
        <taxon>metagenomes</taxon>
        <taxon>ecological metagenomes</taxon>
    </lineage>
</organism>
<comment type="caution">
    <text evidence="1">The sequence shown here is derived from an EMBL/GenBank/DDBJ whole genome shotgun (WGS) entry which is preliminary data.</text>
</comment>